<evidence type="ECO:0000256" key="1">
    <source>
        <dbReference type="SAM" id="MobiDB-lite"/>
    </source>
</evidence>
<dbReference type="Proteomes" id="UP001160148">
    <property type="component" value="Unassembled WGS sequence"/>
</dbReference>
<keyword evidence="3" id="KW-1185">Reference proteome</keyword>
<feature type="region of interest" description="Disordered" evidence="1">
    <location>
        <begin position="1"/>
        <end position="21"/>
    </location>
</feature>
<reference evidence="2 3" key="1">
    <citation type="submission" date="2023-01" db="EMBL/GenBank/DDBJ databases">
        <authorList>
            <person name="Whitehead M."/>
        </authorList>
    </citation>
    <scope>NUCLEOTIDE SEQUENCE [LARGE SCALE GENOMIC DNA]</scope>
</reference>
<name>A0AAV0X1Z6_9HEMI</name>
<proteinExistence type="predicted"/>
<comment type="caution">
    <text evidence="2">The sequence shown here is derived from an EMBL/GenBank/DDBJ whole genome shotgun (WGS) entry which is preliminary data.</text>
</comment>
<gene>
    <name evidence="2" type="ORF">MEUPH1_LOCUS16972</name>
</gene>
<protein>
    <submittedName>
        <fullName evidence="2">Uncharacterized protein</fullName>
    </submittedName>
</protein>
<evidence type="ECO:0000313" key="2">
    <source>
        <dbReference type="EMBL" id="CAI6361832.1"/>
    </source>
</evidence>
<evidence type="ECO:0000313" key="3">
    <source>
        <dbReference type="Proteomes" id="UP001160148"/>
    </source>
</evidence>
<accession>A0AAV0X1Z6</accession>
<sequence>MVGSIGISGTEESSLGAYGGLPSGSFLNIYKEKITKLKNACLWAAGRLGLNSPNRKISSIVQLQRTATTDVYNYSKWSRHTAY</sequence>
<dbReference type="EMBL" id="CARXXK010000003">
    <property type="protein sequence ID" value="CAI6361832.1"/>
    <property type="molecule type" value="Genomic_DNA"/>
</dbReference>
<feature type="compositionally biased region" description="Low complexity" evidence="1">
    <location>
        <begin position="1"/>
        <end position="16"/>
    </location>
</feature>
<dbReference type="AlphaFoldDB" id="A0AAV0X1Z6"/>
<organism evidence="2 3">
    <name type="scientific">Macrosiphum euphorbiae</name>
    <name type="common">potato aphid</name>
    <dbReference type="NCBI Taxonomy" id="13131"/>
    <lineage>
        <taxon>Eukaryota</taxon>
        <taxon>Metazoa</taxon>
        <taxon>Ecdysozoa</taxon>
        <taxon>Arthropoda</taxon>
        <taxon>Hexapoda</taxon>
        <taxon>Insecta</taxon>
        <taxon>Pterygota</taxon>
        <taxon>Neoptera</taxon>
        <taxon>Paraneoptera</taxon>
        <taxon>Hemiptera</taxon>
        <taxon>Sternorrhyncha</taxon>
        <taxon>Aphidomorpha</taxon>
        <taxon>Aphidoidea</taxon>
        <taxon>Aphididae</taxon>
        <taxon>Macrosiphini</taxon>
        <taxon>Macrosiphum</taxon>
    </lineage>
</organism>